<dbReference type="RefSeq" id="WP_126832314.1">
    <property type="nucleotide sequence ID" value="NZ_PIPT01000001.1"/>
</dbReference>
<keyword evidence="3 6" id="KW-0285">Flavoprotein</keyword>
<name>A0A432XPU9_9GAMM</name>
<dbReference type="InterPro" id="IPR007867">
    <property type="entry name" value="GMC_OxRtase_C"/>
</dbReference>
<dbReference type="AlphaFoldDB" id="A0A432XPU9"/>
<dbReference type="SUPFAM" id="SSF54373">
    <property type="entry name" value="FAD-linked reductases, C-terminal domain"/>
    <property type="match status" value="1"/>
</dbReference>
<sequence>MPSTTFDFIIVGGGSAGCVLAERLSRCGEYKVALLEAGGSGKSAFITMPGGVAAMMHNKRVNWMLRSEDQHLRQGKGLYTPRGKGLGGSSAINAMIYTRGAPSDYDHWASVSSDDWAWPAVLERFKGIENNVRGADDFHGDQGPLHVSDVEPYYQVSKQFIKAAEQAGIPHNRDFNGAELYGVGAFQFTIHKGERFGTRRAFLEPAQERSNLTVFTNAQVERVSFKQQRADGVLLRKGTQLEHLTAKREVILSAGAFHSPQLLMLSGIGCPEELRRHGITNIVDRPAVGANLQEHVDVLVHYRNAKKDSLSLGPIGLGKLAGQTLKYWRSRDGALAHPPAEVGGFLRSDPKIATPDLQLHVVPTRFDDSGYDLTAAFQHGFACHVCVLRPEARGRLYLHSSDIRKAPGFTYDFLKNESDRQALLSGVEQIREIMAQPAMAEHNGGEILPGVTESQEELLERIYRHCGLIYHPTSTCRMGNDQDAVVDAQLRVRGVQGLRVVDASIMPTVISGNTNAPTMVIADIGADFILADATAGTA</sequence>
<keyword evidence="10" id="KW-1185">Reference proteome</keyword>
<dbReference type="InterPro" id="IPR036188">
    <property type="entry name" value="FAD/NAD-bd_sf"/>
</dbReference>
<dbReference type="PROSITE" id="PS00623">
    <property type="entry name" value="GMC_OXRED_1"/>
    <property type="match status" value="1"/>
</dbReference>
<feature type="domain" description="Glucose-methanol-choline oxidoreductase N-terminal" evidence="7">
    <location>
        <begin position="83"/>
        <end position="106"/>
    </location>
</feature>
<dbReference type="PIRSF" id="PIRSF000137">
    <property type="entry name" value="Alcohol_oxidase"/>
    <property type="match status" value="1"/>
</dbReference>
<feature type="binding site" evidence="5">
    <location>
        <position position="220"/>
    </location>
    <ligand>
        <name>FAD</name>
        <dbReference type="ChEBI" id="CHEBI:57692"/>
    </ligand>
</feature>
<evidence type="ECO:0000259" key="8">
    <source>
        <dbReference type="PROSITE" id="PS00624"/>
    </source>
</evidence>
<evidence type="ECO:0000256" key="4">
    <source>
        <dbReference type="ARBA" id="ARBA00022827"/>
    </source>
</evidence>
<dbReference type="GO" id="GO:0016614">
    <property type="term" value="F:oxidoreductase activity, acting on CH-OH group of donors"/>
    <property type="evidence" value="ECO:0007669"/>
    <property type="project" value="InterPro"/>
</dbReference>
<dbReference type="PANTHER" id="PTHR11552:SF147">
    <property type="entry name" value="CHOLINE DEHYDROGENASE, MITOCHONDRIAL"/>
    <property type="match status" value="1"/>
</dbReference>
<evidence type="ECO:0000313" key="9">
    <source>
        <dbReference type="EMBL" id="RUO50718.1"/>
    </source>
</evidence>
<evidence type="ECO:0000259" key="7">
    <source>
        <dbReference type="PROSITE" id="PS00623"/>
    </source>
</evidence>
<comment type="caution">
    <text evidence="9">The sequence shown here is derived from an EMBL/GenBank/DDBJ whole genome shotgun (WGS) entry which is preliminary data.</text>
</comment>
<comment type="similarity">
    <text evidence="2 6">Belongs to the GMC oxidoreductase family.</text>
</comment>
<dbReference type="Pfam" id="PF00732">
    <property type="entry name" value="GMC_oxred_N"/>
    <property type="match status" value="1"/>
</dbReference>
<gene>
    <name evidence="9" type="ORF">CWE21_01025</name>
</gene>
<evidence type="ECO:0000256" key="3">
    <source>
        <dbReference type="ARBA" id="ARBA00022630"/>
    </source>
</evidence>
<dbReference type="PROSITE" id="PS00624">
    <property type="entry name" value="GMC_OXRED_2"/>
    <property type="match status" value="1"/>
</dbReference>
<feature type="domain" description="Glucose-methanol-choline oxidoreductase N-terminal" evidence="8">
    <location>
        <begin position="255"/>
        <end position="269"/>
    </location>
</feature>
<dbReference type="Pfam" id="PF05199">
    <property type="entry name" value="GMC_oxred_C"/>
    <property type="match status" value="1"/>
</dbReference>
<protein>
    <submittedName>
        <fullName evidence="9">Choline dehydrogenase</fullName>
    </submittedName>
</protein>
<dbReference type="InterPro" id="IPR000172">
    <property type="entry name" value="GMC_OxRdtase_N"/>
</dbReference>
<dbReference type="SUPFAM" id="SSF51905">
    <property type="entry name" value="FAD/NAD(P)-binding domain"/>
    <property type="match status" value="1"/>
</dbReference>
<evidence type="ECO:0000256" key="5">
    <source>
        <dbReference type="PIRSR" id="PIRSR000137-2"/>
    </source>
</evidence>
<dbReference type="OrthoDB" id="9785276at2"/>
<dbReference type="Gene3D" id="3.50.50.60">
    <property type="entry name" value="FAD/NAD(P)-binding domain"/>
    <property type="match status" value="1"/>
</dbReference>
<dbReference type="PANTHER" id="PTHR11552">
    <property type="entry name" value="GLUCOSE-METHANOL-CHOLINE GMC OXIDOREDUCTASE"/>
    <property type="match status" value="1"/>
</dbReference>
<dbReference type="Proteomes" id="UP000286678">
    <property type="component" value="Unassembled WGS sequence"/>
</dbReference>
<evidence type="ECO:0000313" key="10">
    <source>
        <dbReference type="Proteomes" id="UP000286678"/>
    </source>
</evidence>
<dbReference type="Gene3D" id="3.30.560.10">
    <property type="entry name" value="Glucose Oxidase, domain 3"/>
    <property type="match status" value="1"/>
</dbReference>
<keyword evidence="4 5" id="KW-0274">FAD</keyword>
<reference evidence="10" key="1">
    <citation type="journal article" date="2018" name="Front. Microbiol.">
        <title>Genome-Based Analysis Reveals the Taxonomy and Diversity of the Family Idiomarinaceae.</title>
        <authorList>
            <person name="Liu Y."/>
            <person name="Lai Q."/>
            <person name="Shao Z."/>
        </authorList>
    </citation>
    <scope>NUCLEOTIDE SEQUENCE [LARGE SCALE GENOMIC DNA]</scope>
    <source>
        <strain evidence="10">SW15</strain>
    </source>
</reference>
<comment type="cofactor">
    <cofactor evidence="1 5">
        <name>FAD</name>
        <dbReference type="ChEBI" id="CHEBI:57692"/>
    </cofactor>
</comment>
<proteinExistence type="inferred from homology"/>
<accession>A0A432XPU9</accession>
<dbReference type="InterPro" id="IPR012132">
    <property type="entry name" value="GMC_OxRdtase"/>
</dbReference>
<evidence type="ECO:0000256" key="2">
    <source>
        <dbReference type="ARBA" id="ARBA00010790"/>
    </source>
</evidence>
<evidence type="ECO:0000256" key="1">
    <source>
        <dbReference type="ARBA" id="ARBA00001974"/>
    </source>
</evidence>
<evidence type="ECO:0000256" key="6">
    <source>
        <dbReference type="RuleBase" id="RU003968"/>
    </source>
</evidence>
<organism evidence="9 10">
    <name type="scientific">Pseudidiomarina aquimaris</name>
    <dbReference type="NCBI Taxonomy" id="641841"/>
    <lineage>
        <taxon>Bacteria</taxon>
        <taxon>Pseudomonadati</taxon>
        <taxon>Pseudomonadota</taxon>
        <taxon>Gammaproteobacteria</taxon>
        <taxon>Alteromonadales</taxon>
        <taxon>Idiomarinaceae</taxon>
        <taxon>Pseudidiomarina</taxon>
    </lineage>
</organism>
<dbReference type="EMBL" id="PIPT01000001">
    <property type="protein sequence ID" value="RUO50718.1"/>
    <property type="molecule type" value="Genomic_DNA"/>
</dbReference>
<dbReference type="GO" id="GO:0050660">
    <property type="term" value="F:flavin adenine dinucleotide binding"/>
    <property type="evidence" value="ECO:0007669"/>
    <property type="project" value="InterPro"/>
</dbReference>